<evidence type="ECO:0000313" key="1">
    <source>
        <dbReference type="EMBL" id="WAS91938.1"/>
    </source>
</evidence>
<proteinExistence type="predicted"/>
<dbReference type="EMBL" id="CP114040">
    <property type="protein sequence ID" value="WAS91938.1"/>
    <property type="molecule type" value="Genomic_DNA"/>
</dbReference>
<accession>A0ABY7GYC7</accession>
<reference evidence="1" key="1">
    <citation type="submission" date="2022-11" db="EMBL/GenBank/DDBJ databases">
        <title>Minimal conservation of predation-associated metabolite biosynthetic gene clusters underscores biosynthetic potential of Myxococcota including descriptions for ten novel species: Archangium lansinium sp. nov., Myxococcus landrumus sp. nov., Nannocystis bai.</title>
        <authorList>
            <person name="Ahearne A."/>
            <person name="Stevens C."/>
            <person name="Dowd S."/>
        </authorList>
    </citation>
    <scope>NUCLEOTIDE SEQUENCE</scope>
    <source>
        <strain evidence="1">Fl3</strain>
    </source>
</reference>
<dbReference type="Proteomes" id="UP001164459">
    <property type="component" value="Chromosome"/>
</dbReference>
<name>A0ABY7GYC7_9BACT</name>
<dbReference type="RefSeq" id="WP_269034291.1">
    <property type="nucleotide sequence ID" value="NZ_CP114040.1"/>
</dbReference>
<sequence>MRKVVVAIAQDLEDLYYAVTKHWSINNGVIEAALASGWTSTRAWIDDRVERRLRMGDSDAAKLLIAHERTRLANGRDFLHTRAEEYAILAQFCTIHHEPREEVQAIAFLAARNHITKISS</sequence>
<evidence type="ECO:0000313" key="2">
    <source>
        <dbReference type="Proteomes" id="UP001164459"/>
    </source>
</evidence>
<keyword evidence="2" id="KW-1185">Reference proteome</keyword>
<protein>
    <submittedName>
        <fullName evidence="1">Uncharacterized protein</fullName>
    </submittedName>
</protein>
<organism evidence="1 2">
    <name type="scientific">Nannocystis punicea</name>
    <dbReference type="NCBI Taxonomy" id="2995304"/>
    <lineage>
        <taxon>Bacteria</taxon>
        <taxon>Pseudomonadati</taxon>
        <taxon>Myxococcota</taxon>
        <taxon>Polyangia</taxon>
        <taxon>Nannocystales</taxon>
        <taxon>Nannocystaceae</taxon>
        <taxon>Nannocystis</taxon>
    </lineage>
</organism>
<gene>
    <name evidence="1" type="ORF">O0S08_37630</name>
</gene>